<name>A0A6J5LCD9_9CAUD</name>
<proteinExistence type="predicted"/>
<sequence length="175" mass="18294">MDIYKILETIQKFAGEPEQKAGSQWKGTDAGTPGTKLVGECDAPMTLADKLRARWEQTKQEKGLQEYGMTTGGTAMQGGGAGAQTEPNPAELAKQTATAQQNINKLKSAGANIPSVGQAVKSVLKDPATDPATPQDKQIAAGLGQEIEQLVTKGDPSSVNQLAAMMKKVKQGGAQ</sequence>
<feature type="region of interest" description="Disordered" evidence="1">
    <location>
        <begin position="17"/>
        <end position="40"/>
    </location>
</feature>
<reference evidence="2" key="1">
    <citation type="submission" date="2020-04" db="EMBL/GenBank/DDBJ databases">
        <authorList>
            <person name="Chiriac C."/>
            <person name="Salcher M."/>
            <person name="Ghai R."/>
            <person name="Kavagutti S V."/>
        </authorList>
    </citation>
    <scope>NUCLEOTIDE SEQUENCE</scope>
</reference>
<evidence type="ECO:0000313" key="2">
    <source>
        <dbReference type="EMBL" id="CAB4129359.1"/>
    </source>
</evidence>
<accession>A0A6J5LCD9</accession>
<protein>
    <submittedName>
        <fullName evidence="2">Uncharacterized protein</fullName>
    </submittedName>
</protein>
<feature type="region of interest" description="Disordered" evidence="1">
    <location>
        <begin position="60"/>
        <end position="91"/>
    </location>
</feature>
<evidence type="ECO:0000256" key="1">
    <source>
        <dbReference type="SAM" id="MobiDB-lite"/>
    </source>
</evidence>
<organism evidence="2">
    <name type="scientific">uncultured Caudovirales phage</name>
    <dbReference type="NCBI Taxonomy" id="2100421"/>
    <lineage>
        <taxon>Viruses</taxon>
        <taxon>Duplodnaviria</taxon>
        <taxon>Heunggongvirae</taxon>
        <taxon>Uroviricota</taxon>
        <taxon>Caudoviricetes</taxon>
        <taxon>Peduoviridae</taxon>
        <taxon>Maltschvirus</taxon>
        <taxon>Maltschvirus maltsch</taxon>
    </lineage>
</organism>
<gene>
    <name evidence="2" type="ORF">UFOVP112_457</name>
</gene>
<dbReference type="EMBL" id="LR796233">
    <property type="protein sequence ID" value="CAB4129359.1"/>
    <property type="molecule type" value="Genomic_DNA"/>
</dbReference>